<accession>A0A0C3BDE9</accession>
<reference evidence="2" key="2">
    <citation type="submission" date="2015-01" db="EMBL/GenBank/DDBJ databases">
        <title>Evolutionary Origins and Diversification of the Mycorrhizal Mutualists.</title>
        <authorList>
            <consortium name="DOE Joint Genome Institute"/>
            <consortium name="Mycorrhizal Genomics Consortium"/>
            <person name="Kohler A."/>
            <person name="Kuo A."/>
            <person name="Nagy L.G."/>
            <person name="Floudas D."/>
            <person name="Copeland A."/>
            <person name="Barry K.W."/>
            <person name="Cichocki N."/>
            <person name="Veneault-Fourrey C."/>
            <person name="LaButti K."/>
            <person name="Lindquist E.A."/>
            <person name="Lipzen A."/>
            <person name="Lundell T."/>
            <person name="Morin E."/>
            <person name="Murat C."/>
            <person name="Riley R."/>
            <person name="Ohm R."/>
            <person name="Sun H."/>
            <person name="Tunlid A."/>
            <person name="Henrissat B."/>
            <person name="Grigoriev I.V."/>
            <person name="Hibbett D.S."/>
            <person name="Martin F."/>
        </authorList>
    </citation>
    <scope>NUCLEOTIDE SEQUENCE [LARGE SCALE GENOMIC DNA]</scope>
    <source>
        <strain evidence="2">F 1598</strain>
    </source>
</reference>
<dbReference type="AlphaFoldDB" id="A0A0C3BDE9"/>
<gene>
    <name evidence="1" type="ORF">PILCRDRAFT_6596</name>
</gene>
<sequence length="237" mass="26392">MGSIPCGGTPDDVLDHLLDSENYASVVSDLVEAVREFFHRIGLLFEEKSASGHPAVIAVRKDIRAAAKDYSAAIKMSVQMARHGITFAADAVNLCEHFSQHSGADVCMFIDEMRQIVHLAHKDAKNTSEQFSAITKRLPLQTAQIAADLLNKVADNTHELVICSQVILADGNSLSTIRIDMAQNSWAAVQMDYMEYKTSIGTVLDLCIENKTWTSTFKRLFRRKSTGLLHHHYLHKH</sequence>
<dbReference type="HOGENOM" id="CLU_1171005_0_0_1"/>
<organism evidence="1 2">
    <name type="scientific">Piloderma croceum (strain F 1598)</name>
    <dbReference type="NCBI Taxonomy" id="765440"/>
    <lineage>
        <taxon>Eukaryota</taxon>
        <taxon>Fungi</taxon>
        <taxon>Dikarya</taxon>
        <taxon>Basidiomycota</taxon>
        <taxon>Agaricomycotina</taxon>
        <taxon>Agaricomycetes</taxon>
        <taxon>Agaricomycetidae</taxon>
        <taxon>Atheliales</taxon>
        <taxon>Atheliaceae</taxon>
        <taxon>Piloderma</taxon>
    </lineage>
</organism>
<dbReference type="Proteomes" id="UP000054166">
    <property type="component" value="Unassembled WGS sequence"/>
</dbReference>
<dbReference type="EMBL" id="KN832988">
    <property type="protein sequence ID" value="KIM84353.1"/>
    <property type="molecule type" value="Genomic_DNA"/>
</dbReference>
<reference evidence="1 2" key="1">
    <citation type="submission" date="2014-04" db="EMBL/GenBank/DDBJ databases">
        <authorList>
            <consortium name="DOE Joint Genome Institute"/>
            <person name="Kuo A."/>
            <person name="Tarkka M."/>
            <person name="Buscot F."/>
            <person name="Kohler A."/>
            <person name="Nagy L.G."/>
            <person name="Floudas D."/>
            <person name="Copeland A."/>
            <person name="Barry K.W."/>
            <person name="Cichocki N."/>
            <person name="Veneault-Fourrey C."/>
            <person name="LaButti K."/>
            <person name="Lindquist E.A."/>
            <person name="Lipzen A."/>
            <person name="Lundell T."/>
            <person name="Morin E."/>
            <person name="Murat C."/>
            <person name="Sun H."/>
            <person name="Tunlid A."/>
            <person name="Henrissat B."/>
            <person name="Grigoriev I.V."/>
            <person name="Hibbett D.S."/>
            <person name="Martin F."/>
            <person name="Nordberg H.P."/>
            <person name="Cantor M.N."/>
            <person name="Hua S.X."/>
        </authorList>
    </citation>
    <scope>NUCLEOTIDE SEQUENCE [LARGE SCALE GENOMIC DNA]</scope>
    <source>
        <strain evidence="1 2">F 1598</strain>
    </source>
</reference>
<proteinExistence type="predicted"/>
<keyword evidence="2" id="KW-1185">Reference proteome</keyword>
<evidence type="ECO:0000313" key="1">
    <source>
        <dbReference type="EMBL" id="KIM84353.1"/>
    </source>
</evidence>
<dbReference type="OrthoDB" id="2966098at2759"/>
<protein>
    <submittedName>
        <fullName evidence="1">Uncharacterized protein</fullName>
    </submittedName>
</protein>
<name>A0A0C3BDE9_PILCF</name>
<dbReference type="InParanoid" id="A0A0C3BDE9"/>
<evidence type="ECO:0000313" key="2">
    <source>
        <dbReference type="Proteomes" id="UP000054166"/>
    </source>
</evidence>